<dbReference type="InterPro" id="IPR001680">
    <property type="entry name" value="WD40_rpt"/>
</dbReference>
<comment type="caution">
    <text evidence="22">The sequence shown here is derived from an EMBL/GenBank/DDBJ whole genome shotgun (WGS) entry which is preliminary data.</text>
</comment>
<comment type="similarity">
    <text evidence="19">Belongs to the TRAFAC class TrmE-Era-EngA-EngB-Septin-like GTPase superfamily. AIG1/Toc34/Toc159-like paraseptin GTPase family. TOC34 subfamily.</text>
</comment>
<keyword evidence="3" id="KW-0150">Chloroplast</keyword>
<dbReference type="NCBIfam" id="TIGR00991">
    <property type="entry name" value="3a0901s02IAP34"/>
    <property type="match status" value="1"/>
</dbReference>
<evidence type="ECO:0000256" key="20">
    <source>
        <dbReference type="PROSITE-ProRule" id="PRU00221"/>
    </source>
</evidence>
<evidence type="ECO:0000313" key="22">
    <source>
        <dbReference type="EMBL" id="CAK9135921.1"/>
    </source>
</evidence>
<dbReference type="InterPro" id="IPR036322">
    <property type="entry name" value="WD40_repeat_dom_sf"/>
</dbReference>
<keyword evidence="5" id="KW-0132">Cell division</keyword>
<evidence type="ECO:0000256" key="13">
    <source>
        <dbReference type="ARBA" id="ARBA00022927"/>
    </source>
</evidence>
<comment type="similarity">
    <text evidence="1">Belongs to the WD repeat CDC20/Fizzy family.</text>
</comment>
<keyword evidence="13" id="KW-0653">Protein transport</keyword>
<dbReference type="GO" id="GO:0051301">
    <property type="term" value="P:cell division"/>
    <property type="evidence" value="ECO:0007669"/>
    <property type="project" value="UniProtKB-KW"/>
</dbReference>
<dbReference type="PROSITE" id="PS51720">
    <property type="entry name" value="G_AIG1"/>
    <property type="match status" value="1"/>
</dbReference>
<dbReference type="GO" id="GO:0016787">
    <property type="term" value="F:hydrolase activity"/>
    <property type="evidence" value="ECO:0007669"/>
    <property type="project" value="UniProtKB-KW"/>
</dbReference>
<dbReference type="PANTHER" id="PTHR19918">
    <property type="entry name" value="CELL DIVISION CYCLE 20 CDC20 FIZZY -RELATED"/>
    <property type="match status" value="1"/>
</dbReference>
<evidence type="ECO:0000256" key="7">
    <source>
        <dbReference type="ARBA" id="ARBA00022692"/>
    </source>
</evidence>
<evidence type="ECO:0000256" key="9">
    <source>
        <dbReference type="ARBA" id="ARBA00022741"/>
    </source>
</evidence>
<keyword evidence="9" id="KW-0547">Nucleotide-binding</keyword>
<accession>A0ABC8QT56</accession>
<keyword evidence="16" id="KW-0472">Membrane</keyword>
<evidence type="ECO:0000259" key="21">
    <source>
        <dbReference type="PROSITE" id="PS51720"/>
    </source>
</evidence>
<dbReference type="GO" id="GO:0015031">
    <property type="term" value="P:protein transport"/>
    <property type="evidence" value="ECO:0007669"/>
    <property type="project" value="UniProtKB-KW"/>
</dbReference>
<dbReference type="AlphaFoldDB" id="A0ABC8QT56"/>
<dbReference type="InterPro" id="IPR056150">
    <property type="entry name" value="WD40_CDC20-Fz"/>
</dbReference>
<dbReference type="InterPro" id="IPR033010">
    <property type="entry name" value="Cdc20/Fizzy"/>
</dbReference>
<dbReference type="PROSITE" id="PS50294">
    <property type="entry name" value="WD_REPEATS_REGION"/>
    <property type="match status" value="1"/>
</dbReference>
<name>A0ABC8QT56_9AQUA</name>
<dbReference type="GO" id="GO:0042802">
    <property type="term" value="F:identical protein binding"/>
    <property type="evidence" value="ECO:0007669"/>
    <property type="project" value="UniProtKB-ARBA"/>
</dbReference>
<dbReference type="PROSITE" id="PS50082">
    <property type="entry name" value="WD_REPEATS_2"/>
    <property type="match status" value="1"/>
</dbReference>
<dbReference type="InterPro" id="IPR027417">
    <property type="entry name" value="P-loop_NTPase"/>
</dbReference>
<dbReference type="CDD" id="cd01853">
    <property type="entry name" value="Toc34_like"/>
    <property type="match status" value="1"/>
</dbReference>
<dbReference type="InterPro" id="IPR015943">
    <property type="entry name" value="WD40/YVTN_repeat-like_dom_sf"/>
</dbReference>
<protein>
    <recommendedName>
        <fullName evidence="21">AIG1-type G domain-containing protein</fullName>
    </recommendedName>
</protein>
<gene>
    <name evidence="22" type="ORF">ILEXP_LOCUS2877</name>
</gene>
<evidence type="ECO:0000256" key="4">
    <source>
        <dbReference type="ARBA" id="ARBA00022574"/>
    </source>
</evidence>
<evidence type="ECO:0000256" key="18">
    <source>
        <dbReference type="ARBA" id="ARBA00024013"/>
    </source>
</evidence>
<evidence type="ECO:0000256" key="5">
    <source>
        <dbReference type="ARBA" id="ARBA00022618"/>
    </source>
</evidence>
<dbReference type="SUPFAM" id="SSF50978">
    <property type="entry name" value="WD40 repeat-like"/>
    <property type="match status" value="1"/>
</dbReference>
<dbReference type="InterPro" id="IPR005688">
    <property type="entry name" value="Toc34"/>
</dbReference>
<evidence type="ECO:0000256" key="2">
    <source>
        <dbReference type="ARBA" id="ARBA00022448"/>
    </source>
</evidence>
<keyword evidence="10" id="KW-0498">Mitosis</keyword>
<keyword evidence="8" id="KW-0677">Repeat</keyword>
<dbReference type="Gene3D" id="3.40.50.300">
    <property type="entry name" value="P-loop containing nucleotide triphosphate hydrolases"/>
    <property type="match status" value="1"/>
</dbReference>
<evidence type="ECO:0000256" key="1">
    <source>
        <dbReference type="ARBA" id="ARBA00006445"/>
    </source>
</evidence>
<dbReference type="PANTHER" id="PTHR19918:SF43">
    <property type="entry name" value="CELL DIVISION CYCLE 20.2, COFACTOR OF APC COMPLEX-LIKE ISOFORM X2"/>
    <property type="match status" value="1"/>
</dbReference>
<dbReference type="InterPro" id="IPR006703">
    <property type="entry name" value="G_AIG1"/>
</dbReference>
<evidence type="ECO:0000256" key="15">
    <source>
        <dbReference type="ARBA" id="ARBA00023134"/>
    </source>
</evidence>
<evidence type="ECO:0000256" key="11">
    <source>
        <dbReference type="ARBA" id="ARBA00022801"/>
    </source>
</evidence>
<dbReference type="GO" id="GO:0005525">
    <property type="term" value="F:GTP binding"/>
    <property type="evidence" value="ECO:0007669"/>
    <property type="project" value="UniProtKB-KW"/>
</dbReference>
<keyword evidence="17" id="KW-0131">Cell cycle</keyword>
<dbReference type="Gene3D" id="2.130.10.10">
    <property type="entry name" value="YVTN repeat-like/Quinoprotein amine dehydrogenase"/>
    <property type="match status" value="1"/>
</dbReference>
<sequence>MASQLIREWTGIQQFPPATQTKLHELLGKLKQENVSTLTILVMGKGGVGKSSTVNSIIGERAVAVSAFQSEGPRPVMVSRSRAGFTLNIIDTPGLVEGGYVNDQALDIIKRFLLNKTIDVLLYVDRLDAYRVDTLDRQVVKAITDSFGREIWRRGLVVLTHAQLSPPDGLSYEEFFTRRSEALLKIVRLGARIRKQDIQGSSIPVVLVENSGRCNKNESDEKILPDGTTWIPNLVKTITDAVSNGSKGILVDKKLIEGPNPNDRGKLLIPLILAFQYFFVVKRIQKCIMDDIAKEVDYYSFAISTVWKVGRPTLLEPINVLIGAGEILFPRTTLLARNYMVLIDDLVLGLTFPTSGALFPPLSTRTTKKDSNSFSGFLKLCPSMHENAMWRLQSDWHSPTRLTTPVDYDFPGDRFIPNRSLMDLDQAHSLLTNRTSKEESKPKFSVAECIWLWLEESLEINQWFLGFRDEYRRKLEENLTLDSEGRPLRMLVFRGSPKSSRKSGRLIDEMRRSDEDLNSYNNKHKQHRSFPKRETRILDAPKIKDDYYLNIMDWGKINIVAIALGSELYLWNAENSKIHKLLSVFQGDNYPTSVAWSDDAKILAAGHMFSQILLWDAETGKLVRNLDGHEKRVGTIAWNDHILTSGSHDKSIINHDVRARNSLTSRLEAHSKEVCGLKWSRSGKKLASGGDDNVVHIWDSLKMGSNHFMHRFNNHCAAVKALSWCPYDSDVLASGGGIADGCIKLWNTQKGTCISSVDTNAQASQLAFSVFEIIIMLNG</sequence>
<keyword evidence="12" id="KW-1002">Plastid outer membrane</keyword>
<dbReference type="Proteomes" id="UP001642360">
    <property type="component" value="Unassembled WGS sequence"/>
</dbReference>
<keyword evidence="7" id="KW-0812">Transmembrane</keyword>
<dbReference type="SUPFAM" id="SSF52540">
    <property type="entry name" value="P-loop containing nucleoside triphosphate hydrolases"/>
    <property type="match status" value="1"/>
</dbReference>
<keyword evidence="15" id="KW-0342">GTP-binding</keyword>
<evidence type="ECO:0000256" key="3">
    <source>
        <dbReference type="ARBA" id="ARBA00022528"/>
    </source>
</evidence>
<evidence type="ECO:0000256" key="8">
    <source>
        <dbReference type="ARBA" id="ARBA00022737"/>
    </source>
</evidence>
<evidence type="ECO:0000256" key="12">
    <source>
        <dbReference type="ARBA" id="ARBA00022805"/>
    </source>
</evidence>
<dbReference type="GO" id="GO:0009707">
    <property type="term" value="C:chloroplast outer membrane"/>
    <property type="evidence" value="ECO:0007669"/>
    <property type="project" value="UniProtKB-SubCell"/>
</dbReference>
<evidence type="ECO:0000256" key="19">
    <source>
        <dbReference type="ARBA" id="ARBA00060807"/>
    </source>
</evidence>
<keyword evidence="11" id="KW-0378">Hydrolase</keyword>
<proteinExistence type="inferred from homology"/>
<keyword evidence="2" id="KW-0813">Transport</keyword>
<comment type="subcellular location">
    <subcellularLocation>
        <location evidence="18">Plastid</location>
        <location evidence="18">Chloroplast outer membrane</location>
    </subcellularLocation>
</comment>
<dbReference type="FunFam" id="3.40.50.300:FF:001070">
    <property type="entry name" value="Translocase of chloroplast"/>
    <property type="match status" value="1"/>
</dbReference>
<keyword evidence="23" id="KW-1185">Reference proteome</keyword>
<evidence type="ECO:0000256" key="14">
    <source>
        <dbReference type="ARBA" id="ARBA00022989"/>
    </source>
</evidence>
<organism evidence="22 23">
    <name type="scientific">Ilex paraguariensis</name>
    <name type="common">yerba mate</name>
    <dbReference type="NCBI Taxonomy" id="185542"/>
    <lineage>
        <taxon>Eukaryota</taxon>
        <taxon>Viridiplantae</taxon>
        <taxon>Streptophyta</taxon>
        <taxon>Embryophyta</taxon>
        <taxon>Tracheophyta</taxon>
        <taxon>Spermatophyta</taxon>
        <taxon>Magnoliopsida</taxon>
        <taxon>eudicotyledons</taxon>
        <taxon>Gunneridae</taxon>
        <taxon>Pentapetalae</taxon>
        <taxon>asterids</taxon>
        <taxon>campanulids</taxon>
        <taxon>Aquifoliales</taxon>
        <taxon>Aquifoliaceae</taxon>
        <taxon>Ilex</taxon>
    </lineage>
</organism>
<evidence type="ECO:0000256" key="6">
    <source>
        <dbReference type="ARBA" id="ARBA00022640"/>
    </source>
</evidence>
<feature type="domain" description="AIG1-type G" evidence="21">
    <location>
        <begin position="35"/>
        <end position="259"/>
    </location>
</feature>
<keyword evidence="4 20" id="KW-0853">WD repeat</keyword>
<evidence type="ECO:0000256" key="16">
    <source>
        <dbReference type="ARBA" id="ARBA00023136"/>
    </source>
</evidence>
<reference evidence="22 23" key="1">
    <citation type="submission" date="2024-02" db="EMBL/GenBank/DDBJ databases">
        <authorList>
            <person name="Vignale AGUSTIN F."/>
            <person name="Sosa J E."/>
            <person name="Modenutti C."/>
        </authorList>
    </citation>
    <scope>NUCLEOTIDE SEQUENCE [LARGE SCALE GENOMIC DNA]</scope>
</reference>
<feature type="repeat" description="WD" evidence="20">
    <location>
        <begin position="667"/>
        <end position="699"/>
    </location>
</feature>
<dbReference type="Pfam" id="PF04548">
    <property type="entry name" value="AIG1"/>
    <property type="match status" value="1"/>
</dbReference>
<keyword evidence="6" id="KW-0934">Plastid</keyword>
<dbReference type="EMBL" id="CAUOFW020000725">
    <property type="protein sequence ID" value="CAK9135921.1"/>
    <property type="molecule type" value="Genomic_DNA"/>
</dbReference>
<evidence type="ECO:0000256" key="10">
    <source>
        <dbReference type="ARBA" id="ARBA00022776"/>
    </source>
</evidence>
<dbReference type="SMART" id="SM00320">
    <property type="entry name" value="WD40"/>
    <property type="match status" value="4"/>
</dbReference>
<evidence type="ECO:0000256" key="17">
    <source>
        <dbReference type="ARBA" id="ARBA00023306"/>
    </source>
</evidence>
<dbReference type="Pfam" id="PF24807">
    <property type="entry name" value="WD40_CDC20-Fz"/>
    <property type="match status" value="1"/>
</dbReference>
<keyword evidence="14" id="KW-1133">Transmembrane helix</keyword>
<evidence type="ECO:0000313" key="23">
    <source>
        <dbReference type="Proteomes" id="UP001642360"/>
    </source>
</evidence>